<comment type="similarity">
    <text evidence="1">Belongs to the thioesterase family.</text>
</comment>
<dbReference type="SUPFAM" id="SSF53474">
    <property type="entry name" value="alpha/beta-Hydrolases"/>
    <property type="match status" value="1"/>
</dbReference>
<feature type="domain" description="Thioesterase" evidence="2">
    <location>
        <begin position="8"/>
        <end position="221"/>
    </location>
</feature>
<evidence type="ECO:0000256" key="1">
    <source>
        <dbReference type="ARBA" id="ARBA00007169"/>
    </source>
</evidence>
<dbReference type="Proteomes" id="UP001500689">
    <property type="component" value="Unassembled WGS sequence"/>
</dbReference>
<comment type="caution">
    <text evidence="3">The sequence shown here is derived from an EMBL/GenBank/DDBJ whole genome shotgun (WGS) entry which is preliminary data.</text>
</comment>
<organism evidence="3 4">
    <name type="scientific">Amycolatopsis ultiminotia</name>
    <dbReference type="NCBI Taxonomy" id="543629"/>
    <lineage>
        <taxon>Bacteria</taxon>
        <taxon>Bacillati</taxon>
        <taxon>Actinomycetota</taxon>
        <taxon>Actinomycetes</taxon>
        <taxon>Pseudonocardiales</taxon>
        <taxon>Pseudonocardiaceae</taxon>
        <taxon>Amycolatopsis</taxon>
    </lineage>
</organism>
<dbReference type="PANTHER" id="PTHR11487:SF0">
    <property type="entry name" value="S-ACYL FATTY ACID SYNTHASE THIOESTERASE, MEDIUM CHAIN"/>
    <property type="match status" value="1"/>
</dbReference>
<evidence type="ECO:0000259" key="2">
    <source>
        <dbReference type="Pfam" id="PF00975"/>
    </source>
</evidence>
<dbReference type="EMBL" id="BAAAZN010000003">
    <property type="protein sequence ID" value="GAA3536592.1"/>
    <property type="molecule type" value="Genomic_DNA"/>
</dbReference>
<dbReference type="InterPro" id="IPR012223">
    <property type="entry name" value="TEII"/>
</dbReference>
<evidence type="ECO:0000313" key="3">
    <source>
        <dbReference type="EMBL" id="GAA3536592.1"/>
    </source>
</evidence>
<keyword evidence="3" id="KW-0378">Hydrolase</keyword>
<evidence type="ECO:0000313" key="4">
    <source>
        <dbReference type="Proteomes" id="UP001500689"/>
    </source>
</evidence>
<gene>
    <name evidence="3" type="ORF">GCM10022222_20400</name>
</gene>
<keyword evidence="4" id="KW-1185">Reference proteome</keyword>
<proteinExistence type="inferred from homology"/>
<reference evidence="4" key="1">
    <citation type="journal article" date="2019" name="Int. J. Syst. Evol. Microbiol.">
        <title>The Global Catalogue of Microorganisms (GCM) 10K type strain sequencing project: providing services to taxonomists for standard genome sequencing and annotation.</title>
        <authorList>
            <consortium name="The Broad Institute Genomics Platform"/>
            <consortium name="The Broad Institute Genome Sequencing Center for Infectious Disease"/>
            <person name="Wu L."/>
            <person name="Ma J."/>
        </authorList>
    </citation>
    <scope>NUCLEOTIDE SEQUENCE [LARGE SCALE GENOMIC DNA]</scope>
    <source>
        <strain evidence="4">JCM 16898</strain>
    </source>
</reference>
<protein>
    <submittedName>
        <fullName evidence="3">Alpha/beta fold hydrolase</fullName>
    </submittedName>
</protein>
<dbReference type="InterPro" id="IPR029058">
    <property type="entry name" value="AB_hydrolase_fold"/>
</dbReference>
<dbReference type="GO" id="GO:0016787">
    <property type="term" value="F:hydrolase activity"/>
    <property type="evidence" value="ECO:0007669"/>
    <property type="project" value="UniProtKB-KW"/>
</dbReference>
<accession>A0ABP6VM88</accession>
<dbReference type="RefSeq" id="WP_344857868.1">
    <property type="nucleotide sequence ID" value="NZ_BAAAZN010000003.1"/>
</dbReference>
<dbReference type="Pfam" id="PF00975">
    <property type="entry name" value="Thioesterase"/>
    <property type="match status" value="1"/>
</dbReference>
<name>A0ABP6VM88_9PSEU</name>
<sequence>MDLCNPHTLIAFHHAGGSPATFLPWRRMLSPRVQLVSATLPAQPESEPCTEREIELLVSRIGQEIAPWTSAPYTIYGHSMGATVGLALSLHQAANGLPAPRELLVGAAAAPDSPIDGLTAAVIARSGRAAAEFAGSAVAEIKQRQLDADLRTLAALRNYCTKKFRSPVDFPIHVFVGDRDPLRHLAIANRWSKYTSNSCTAETVEGDHYFHREPGFVRRINGFFAELTAADR</sequence>
<dbReference type="InterPro" id="IPR001031">
    <property type="entry name" value="Thioesterase"/>
</dbReference>
<dbReference type="PANTHER" id="PTHR11487">
    <property type="entry name" value="THIOESTERASE"/>
    <property type="match status" value="1"/>
</dbReference>
<dbReference type="Gene3D" id="3.40.50.1820">
    <property type="entry name" value="alpha/beta hydrolase"/>
    <property type="match status" value="1"/>
</dbReference>